<dbReference type="Proteomes" id="UP001249945">
    <property type="component" value="Unassembled WGS sequence"/>
</dbReference>
<evidence type="ECO:0000313" key="8">
    <source>
        <dbReference type="EMBL" id="MDT1975180.1"/>
    </source>
</evidence>
<feature type="modified residue" description="4-aspartylphosphate" evidence="5">
    <location>
        <position position="61"/>
    </location>
</feature>
<dbReference type="EMBL" id="JALRMR010000017">
    <property type="protein sequence ID" value="MDT1975180.1"/>
    <property type="molecule type" value="Genomic_DNA"/>
</dbReference>
<accession>A0AAW8RBX8</accession>
<proteinExistence type="predicted"/>
<protein>
    <submittedName>
        <fullName evidence="8">LytTR family DNA-binding domain-containing protein</fullName>
    </submittedName>
</protein>
<dbReference type="Gene3D" id="2.40.50.1020">
    <property type="entry name" value="LytTr DNA-binding domain"/>
    <property type="match status" value="1"/>
</dbReference>
<evidence type="ECO:0000259" key="6">
    <source>
        <dbReference type="PROSITE" id="PS50110"/>
    </source>
</evidence>
<dbReference type="SMART" id="SM00850">
    <property type="entry name" value="LytTR"/>
    <property type="match status" value="1"/>
</dbReference>
<dbReference type="InterPro" id="IPR046947">
    <property type="entry name" value="LytR-like"/>
</dbReference>
<dbReference type="Pfam" id="PF00072">
    <property type="entry name" value="Response_reg"/>
    <property type="match status" value="1"/>
</dbReference>
<organism evidence="8 9">
    <name type="scientific">Carnobacterium divergens</name>
    <name type="common">Lactobacillus divergens</name>
    <dbReference type="NCBI Taxonomy" id="2748"/>
    <lineage>
        <taxon>Bacteria</taxon>
        <taxon>Bacillati</taxon>
        <taxon>Bacillota</taxon>
        <taxon>Bacilli</taxon>
        <taxon>Lactobacillales</taxon>
        <taxon>Carnobacteriaceae</taxon>
        <taxon>Carnobacterium</taxon>
    </lineage>
</organism>
<gene>
    <name evidence="8" type="ORF">MX635_12300</name>
</gene>
<comment type="caution">
    <text evidence="8">The sequence shown here is derived from an EMBL/GenBank/DDBJ whole genome shotgun (WGS) entry which is preliminary data.</text>
</comment>
<dbReference type="AlphaFoldDB" id="A0AAW8RBX8"/>
<reference evidence="8" key="1">
    <citation type="submission" date="2022-04" db="EMBL/GenBank/DDBJ databases">
        <title>Draft genome sequences of lactic acid bacteria (LAB) strains involved in meat spoilage.</title>
        <authorList>
            <person name="Palevich N."/>
        </authorList>
    </citation>
    <scope>NUCLEOTIDE SEQUENCE</scope>
    <source>
        <strain evidence="8">9-14</strain>
    </source>
</reference>
<keyword evidence="2" id="KW-0902">Two-component regulatory system</keyword>
<sequence>MLSIFVCEDNEVQRNEITNYIKNYIDMQDYDCKFELASESPNDILDFLQNHTKTNGMYFLDVELNAEINGIVLGAEIRKYDPNAKIVFITTHAELTYLTFLYKVEAMDYIPKDNRINLQRKITECIDVAIDRHINSVMPNDDVLIVKSGNTDVKLEISKLQFIESSPIPHKLIAHLDNRIVEYYGKIKDLEANSECLYRCHQSYVVNVKNIEKIDTKKRKVIMVDGEICFVSVRYLKGLVAKFSEIKTRIKLQ</sequence>
<dbReference type="RefSeq" id="WP_311780916.1">
    <property type="nucleotide sequence ID" value="NZ_JALRMR010000017.1"/>
</dbReference>
<dbReference type="InterPro" id="IPR007492">
    <property type="entry name" value="LytTR_DNA-bd_dom"/>
</dbReference>
<dbReference type="PROSITE" id="PS50110">
    <property type="entry name" value="RESPONSE_REGULATORY"/>
    <property type="match status" value="1"/>
</dbReference>
<dbReference type="GO" id="GO:0003677">
    <property type="term" value="F:DNA binding"/>
    <property type="evidence" value="ECO:0007669"/>
    <property type="project" value="UniProtKB-KW"/>
</dbReference>
<dbReference type="InterPro" id="IPR011006">
    <property type="entry name" value="CheY-like_superfamily"/>
</dbReference>
<name>A0AAW8RBX8_CARDV</name>
<evidence type="ECO:0000256" key="3">
    <source>
        <dbReference type="ARBA" id="ARBA00023159"/>
    </source>
</evidence>
<keyword evidence="1" id="KW-0963">Cytoplasm</keyword>
<feature type="domain" description="Response regulatory" evidence="6">
    <location>
        <begin position="3"/>
        <end position="127"/>
    </location>
</feature>
<dbReference type="PROSITE" id="PS50930">
    <property type="entry name" value="HTH_LYTTR"/>
    <property type="match status" value="1"/>
</dbReference>
<evidence type="ECO:0000256" key="2">
    <source>
        <dbReference type="ARBA" id="ARBA00023012"/>
    </source>
</evidence>
<evidence type="ECO:0000256" key="4">
    <source>
        <dbReference type="ARBA" id="ARBA00037164"/>
    </source>
</evidence>
<comment type="function">
    <text evidence="4">Required for high-level post-exponential phase expression of a series of secreted proteins.</text>
</comment>
<evidence type="ECO:0000256" key="1">
    <source>
        <dbReference type="ARBA" id="ARBA00022490"/>
    </source>
</evidence>
<dbReference type="InterPro" id="IPR001789">
    <property type="entry name" value="Sig_transdc_resp-reg_receiver"/>
</dbReference>
<dbReference type="PANTHER" id="PTHR37299">
    <property type="entry name" value="TRANSCRIPTIONAL REGULATOR-RELATED"/>
    <property type="match status" value="1"/>
</dbReference>
<evidence type="ECO:0000256" key="5">
    <source>
        <dbReference type="PROSITE-ProRule" id="PRU00169"/>
    </source>
</evidence>
<evidence type="ECO:0000313" key="9">
    <source>
        <dbReference type="Proteomes" id="UP001249945"/>
    </source>
</evidence>
<dbReference type="SUPFAM" id="SSF52172">
    <property type="entry name" value="CheY-like"/>
    <property type="match status" value="1"/>
</dbReference>
<dbReference type="GO" id="GO:0000156">
    <property type="term" value="F:phosphorelay response regulator activity"/>
    <property type="evidence" value="ECO:0007669"/>
    <property type="project" value="InterPro"/>
</dbReference>
<evidence type="ECO:0000259" key="7">
    <source>
        <dbReference type="PROSITE" id="PS50930"/>
    </source>
</evidence>
<keyword evidence="3" id="KW-0010">Activator</keyword>
<dbReference type="Pfam" id="PF04397">
    <property type="entry name" value="LytTR"/>
    <property type="match status" value="1"/>
</dbReference>
<dbReference type="Gene3D" id="3.40.50.2300">
    <property type="match status" value="1"/>
</dbReference>
<keyword evidence="5" id="KW-0597">Phosphoprotein</keyword>
<keyword evidence="8" id="KW-0238">DNA-binding</keyword>
<dbReference type="SMART" id="SM00448">
    <property type="entry name" value="REC"/>
    <property type="match status" value="1"/>
</dbReference>
<feature type="domain" description="HTH LytTR-type" evidence="7">
    <location>
        <begin position="144"/>
        <end position="245"/>
    </location>
</feature>
<dbReference type="PANTHER" id="PTHR37299:SF3">
    <property type="entry name" value="STAGE 0 SPORULATION PROTEIN A HOMOLOG"/>
    <property type="match status" value="1"/>
</dbReference>